<sequence>MLLDIETNSSRQFASQIHQVRTYLYFLHPSLAQRHQEILAAIERLRQYFLTIANEAEALEGRSLPKVSVSSNVFKTGTSASFDPHMSSLLRKGGRPIEGEASASIHYMQVENKYSNEFLSHSLEANVGNAKVEGEFELGIWNDKKFDPSLDLRGQISLSLLSLTSHAKLGKGKVYATSKASVNVGSAKAVGQVCLSAKEQTLKLSGHVAALEGEAELGFHLFGATITLSGSASLMSAGADVSYSHKNREWEFGSKLGFIAGLGWKINIKY</sequence>
<evidence type="ECO:0000313" key="2">
    <source>
        <dbReference type="Proteomes" id="UP000186705"/>
    </source>
</evidence>
<dbReference type="STRING" id="1862672.BO225_00525"/>
<organism evidence="1 2">
    <name type="scientific">Dubosiella newyorkensis</name>
    <dbReference type="NCBI Taxonomy" id="1862672"/>
    <lineage>
        <taxon>Bacteria</taxon>
        <taxon>Bacillati</taxon>
        <taxon>Bacillota</taxon>
        <taxon>Erysipelotrichia</taxon>
        <taxon>Erysipelotrichales</taxon>
        <taxon>Erysipelotrichaceae</taxon>
        <taxon>Dubosiella</taxon>
    </lineage>
</organism>
<name>A0A1U7NQR4_9FIRM</name>
<dbReference type="AlphaFoldDB" id="A0A1U7NQR4"/>
<dbReference type="RefSeq" id="WP_076340352.1">
    <property type="nucleotide sequence ID" value="NZ_CAQBZU010000004.1"/>
</dbReference>
<proteinExistence type="predicted"/>
<keyword evidence="2" id="KW-1185">Reference proteome</keyword>
<accession>A0A1U7NQR4</accession>
<dbReference type="EMBL" id="MPKA01000021">
    <property type="protein sequence ID" value="OLU47950.1"/>
    <property type="molecule type" value="Genomic_DNA"/>
</dbReference>
<reference evidence="1 2" key="1">
    <citation type="submission" date="2016-11" db="EMBL/GenBank/DDBJ databases">
        <title>Description of two novel members of the family Erysipelotrichaceae: Ileibacterium lipovorans gen. nov., sp. nov. and Dubosiella newyorkensis, gen. nov., sp. nov.</title>
        <authorList>
            <person name="Cox L.M."/>
            <person name="Sohn J."/>
            <person name="Tyrrell K.L."/>
            <person name="Citron D.M."/>
            <person name="Lawson P.A."/>
            <person name="Patel N.B."/>
            <person name="Iizumi T."/>
            <person name="Perez-Perez G.I."/>
            <person name="Goldstein E.J."/>
            <person name="Blaser M.J."/>
        </authorList>
    </citation>
    <scope>NUCLEOTIDE SEQUENCE [LARGE SCALE GENOMIC DNA]</scope>
    <source>
        <strain evidence="1 2">NYU-BL-A4</strain>
    </source>
</reference>
<protein>
    <submittedName>
        <fullName evidence="1">Uncharacterized protein</fullName>
    </submittedName>
</protein>
<evidence type="ECO:0000313" key="1">
    <source>
        <dbReference type="EMBL" id="OLU47950.1"/>
    </source>
</evidence>
<comment type="caution">
    <text evidence="1">The sequence shown here is derived from an EMBL/GenBank/DDBJ whole genome shotgun (WGS) entry which is preliminary data.</text>
</comment>
<gene>
    <name evidence="1" type="ORF">BO225_00525</name>
</gene>
<dbReference type="Proteomes" id="UP000186705">
    <property type="component" value="Unassembled WGS sequence"/>
</dbReference>